<dbReference type="GeneID" id="69012055"/>
<evidence type="ECO:0000313" key="3">
    <source>
        <dbReference type="Proteomes" id="UP000613401"/>
    </source>
</evidence>
<feature type="region of interest" description="Disordered" evidence="1">
    <location>
        <begin position="1"/>
        <end position="22"/>
    </location>
</feature>
<keyword evidence="3" id="KW-1185">Reference proteome</keyword>
<name>A0A8H4CH55_COLGL</name>
<dbReference type="EMBL" id="WVTB01000054">
    <property type="protein sequence ID" value="KAF3803724.1"/>
    <property type="molecule type" value="Genomic_DNA"/>
</dbReference>
<accession>A0A8H4CH55</accession>
<sequence length="333" mass="38109">MPSFVEKQSRSPHENDSHVEENGSSFDLIGAHVNPNAPQDITFHLEIEATEDLEEDLESFSRLRRLGQFTAAMNHFRRCLLNSLDNTYVLVQYGQFLLESSDINGLSQLAEKFAAKQYNTHLAVDDEWFMILLRASILTCDPLPALLSRRDRSTVSRYLLQVSWPRLDSTEIQVLYNTQALSMSALDDFDSLSSYTQSQDKHCSLSHASTYLKVAQHYAVEVRNRNPANLKSRPYLQWVLAKFRLQQSKKPAAGHLALIEHLSKLPGDTVWRYGMFPFRDLTVYVPRADEAPDWKLESFVSEEEHEATKMVHKVATELGDIQLQAACLQLMIY</sequence>
<dbReference type="AlphaFoldDB" id="A0A8H4CH55"/>
<proteinExistence type="predicted"/>
<dbReference type="RefSeq" id="XP_045262883.1">
    <property type="nucleotide sequence ID" value="XM_045404940.1"/>
</dbReference>
<gene>
    <name evidence="2" type="ORF">GCG54_00004903</name>
</gene>
<comment type="caution">
    <text evidence="2">The sequence shown here is derived from an EMBL/GenBank/DDBJ whole genome shotgun (WGS) entry which is preliminary data.</text>
</comment>
<organism evidence="2 3">
    <name type="scientific">Colletotrichum gloeosporioides</name>
    <name type="common">Anthracnose fungus</name>
    <name type="synonym">Glomerella cingulata</name>
    <dbReference type="NCBI Taxonomy" id="474922"/>
    <lineage>
        <taxon>Eukaryota</taxon>
        <taxon>Fungi</taxon>
        <taxon>Dikarya</taxon>
        <taxon>Ascomycota</taxon>
        <taxon>Pezizomycotina</taxon>
        <taxon>Sordariomycetes</taxon>
        <taxon>Hypocreomycetidae</taxon>
        <taxon>Glomerellales</taxon>
        <taxon>Glomerellaceae</taxon>
        <taxon>Colletotrichum</taxon>
        <taxon>Colletotrichum gloeosporioides species complex</taxon>
    </lineage>
</organism>
<feature type="compositionally biased region" description="Basic and acidic residues" evidence="1">
    <location>
        <begin position="7"/>
        <end position="21"/>
    </location>
</feature>
<evidence type="ECO:0000313" key="2">
    <source>
        <dbReference type="EMBL" id="KAF3803724.1"/>
    </source>
</evidence>
<evidence type="ECO:0000256" key="1">
    <source>
        <dbReference type="SAM" id="MobiDB-lite"/>
    </source>
</evidence>
<reference evidence="2" key="2">
    <citation type="submission" date="2020-03" db="EMBL/GenBank/DDBJ databases">
        <authorList>
            <person name="Fu F.-F."/>
            <person name="Chen J."/>
        </authorList>
    </citation>
    <scope>NUCLEOTIDE SEQUENCE</scope>
    <source>
        <strain evidence="2">Lc1</strain>
    </source>
</reference>
<reference evidence="2" key="1">
    <citation type="journal article" date="2020" name="Phytopathology">
        <title>Genome sequence and comparative analysis of Colletotrichum gloeosporioides isolated from Liriodendron leaves.</title>
        <authorList>
            <person name="Fu F.F."/>
            <person name="Hao Z."/>
            <person name="Wang P."/>
            <person name="Lu Y."/>
            <person name="Xue L.J."/>
            <person name="Wei G."/>
            <person name="Tian Y."/>
            <person name="Baishi H."/>
            <person name="Xu H."/>
            <person name="Shi J."/>
            <person name="Cheng T."/>
            <person name="Wang G."/>
            <person name="Yi Y."/>
            <person name="Chen J."/>
        </authorList>
    </citation>
    <scope>NUCLEOTIDE SEQUENCE</scope>
    <source>
        <strain evidence="2">Lc1</strain>
    </source>
</reference>
<dbReference type="Proteomes" id="UP000613401">
    <property type="component" value="Unassembled WGS sequence"/>
</dbReference>
<protein>
    <submittedName>
        <fullName evidence="2">Uncharacterized protein</fullName>
    </submittedName>
</protein>